<dbReference type="GeneID" id="90940902"/>
<dbReference type="AlphaFoldDB" id="A0AAX3ZBP5"/>
<dbReference type="InterPro" id="IPR029068">
    <property type="entry name" value="Glyas_Bleomycin-R_OHBP_Dase"/>
</dbReference>
<dbReference type="Pfam" id="PF18029">
    <property type="entry name" value="Glyoxalase_6"/>
    <property type="match status" value="1"/>
</dbReference>
<sequence>MSEYPRLLQTVLDTPDPRRLAEFYRRLLGLAYRPGDEPPADGAPEEPDWLVLRSPDGTNRLAFQLVDRLPRTTWPSHDVPMQAHLDLTVPDTGELARQRRRVEELGAELLLDRSDDPEEPLFVFADPSGHPFCVFVSAAP</sequence>
<evidence type="ECO:0000259" key="1">
    <source>
        <dbReference type="PROSITE" id="PS51819"/>
    </source>
</evidence>
<dbReference type="PROSITE" id="PS51819">
    <property type="entry name" value="VOC"/>
    <property type="match status" value="1"/>
</dbReference>
<dbReference type="PANTHER" id="PTHR35908:SF1">
    <property type="entry name" value="CONSERVED PROTEIN"/>
    <property type="match status" value="1"/>
</dbReference>
<accession>A0AAX3ZBP5</accession>
<name>A0AAX3ZBP5_STRRO</name>
<dbReference type="PANTHER" id="PTHR35908">
    <property type="entry name" value="HYPOTHETICAL FUSION PROTEIN"/>
    <property type="match status" value="1"/>
</dbReference>
<gene>
    <name evidence="2" type="ORF">P7W03_02720</name>
</gene>
<dbReference type="InterPro" id="IPR037523">
    <property type="entry name" value="VOC_core"/>
</dbReference>
<dbReference type="Gene3D" id="3.10.180.10">
    <property type="entry name" value="2,3-Dihydroxybiphenyl 1,2-Dioxygenase, domain 1"/>
    <property type="match status" value="1"/>
</dbReference>
<dbReference type="SUPFAM" id="SSF54593">
    <property type="entry name" value="Glyoxalase/Bleomycin resistance protein/Dihydroxybiphenyl dioxygenase"/>
    <property type="match status" value="1"/>
</dbReference>
<evidence type="ECO:0000313" key="3">
    <source>
        <dbReference type="Proteomes" id="UP001231701"/>
    </source>
</evidence>
<protein>
    <submittedName>
        <fullName evidence="2">VOC family protein</fullName>
    </submittedName>
</protein>
<dbReference type="InterPro" id="IPR041581">
    <property type="entry name" value="Glyoxalase_6"/>
</dbReference>
<feature type="domain" description="VOC" evidence="1">
    <location>
        <begin position="6"/>
        <end position="137"/>
    </location>
</feature>
<dbReference type="EMBL" id="CP121271">
    <property type="protein sequence ID" value="WMC84530.1"/>
    <property type="molecule type" value="Genomic_DNA"/>
</dbReference>
<proteinExistence type="predicted"/>
<organism evidence="2 3">
    <name type="scientific">Streptomyces rochei</name>
    <name type="common">Streptomyces parvullus</name>
    <dbReference type="NCBI Taxonomy" id="1928"/>
    <lineage>
        <taxon>Bacteria</taxon>
        <taxon>Bacillati</taxon>
        <taxon>Actinomycetota</taxon>
        <taxon>Actinomycetes</taxon>
        <taxon>Kitasatosporales</taxon>
        <taxon>Streptomycetaceae</taxon>
        <taxon>Streptomyces</taxon>
        <taxon>Streptomyces rochei group</taxon>
    </lineage>
</organism>
<evidence type="ECO:0000313" key="2">
    <source>
        <dbReference type="EMBL" id="WMC84530.1"/>
    </source>
</evidence>
<reference evidence="2" key="1">
    <citation type="submission" date="2023-03" db="EMBL/GenBank/DDBJ databases">
        <title>Borrelidin-producing and root-colonizing Streptomyces rochei is a potent biopesticide for soil-borne oomycete-caused plant diseases.</title>
        <authorList>
            <person name="Zhou D."/>
            <person name="Wang X."/>
            <person name="Navarro-Munoz J.C."/>
            <person name="Li W."/>
            <person name="Li J."/>
            <person name="Jiu M."/>
            <person name="Deng S."/>
            <person name="Ye Y."/>
            <person name="Daly P."/>
            <person name="Wei L."/>
        </authorList>
    </citation>
    <scope>NUCLEOTIDE SEQUENCE</scope>
    <source>
        <strain evidence="2">JK1</strain>
    </source>
</reference>
<dbReference type="RefSeq" id="WP_125769610.1">
    <property type="nucleotide sequence ID" value="NZ_CP121271.1"/>
</dbReference>
<dbReference type="CDD" id="cd06587">
    <property type="entry name" value="VOC"/>
    <property type="match status" value="1"/>
</dbReference>
<dbReference type="Proteomes" id="UP001231701">
    <property type="component" value="Chromosome"/>
</dbReference>